<sequence>MSFGDNLKKARIERNISQGDLAKLIEVHATHISRYERNLTAPTIEVAKRIADALNVTTDYLIYGSSEQIINDKIKDDELLQLFNKIQFLKPEEINSVKTMLKAFVFQKDIQKQLS</sequence>
<keyword evidence="1" id="KW-0238">DNA-binding</keyword>
<gene>
    <name evidence="3" type="ORF">BWK59_12715</name>
</gene>
<dbReference type="RefSeq" id="WP_088394467.1">
    <property type="nucleotide sequence ID" value="NZ_MTCZ01000184.1"/>
</dbReference>
<feature type="domain" description="HTH cro/C1-type" evidence="2">
    <location>
        <begin position="7"/>
        <end position="61"/>
    </location>
</feature>
<dbReference type="PROSITE" id="PS50943">
    <property type="entry name" value="HTH_CROC1"/>
    <property type="match status" value="1"/>
</dbReference>
<protein>
    <recommendedName>
        <fullName evidence="2">HTH cro/C1-type domain-containing protein</fullName>
    </recommendedName>
</protein>
<dbReference type="GO" id="GO:0003677">
    <property type="term" value="F:DNA binding"/>
    <property type="evidence" value="ECO:0007669"/>
    <property type="project" value="UniProtKB-KW"/>
</dbReference>
<dbReference type="Pfam" id="PF01381">
    <property type="entry name" value="HTH_3"/>
    <property type="match status" value="1"/>
</dbReference>
<dbReference type="PANTHER" id="PTHR46558">
    <property type="entry name" value="TRACRIPTIONAL REGULATORY PROTEIN-RELATED-RELATED"/>
    <property type="match status" value="1"/>
</dbReference>
<dbReference type="CDD" id="cd00093">
    <property type="entry name" value="HTH_XRE"/>
    <property type="match status" value="1"/>
</dbReference>
<evidence type="ECO:0000256" key="1">
    <source>
        <dbReference type="ARBA" id="ARBA00023125"/>
    </source>
</evidence>
<evidence type="ECO:0000259" key="2">
    <source>
        <dbReference type="PROSITE" id="PS50943"/>
    </source>
</evidence>
<dbReference type="PANTHER" id="PTHR46558:SF11">
    <property type="entry name" value="HTH-TYPE TRANSCRIPTIONAL REGULATOR XRE"/>
    <property type="match status" value="1"/>
</dbReference>
<dbReference type="Gene3D" id="1.10.260.40">
    <property type="entry name" value="lambda repressor-like DNA-binding domains"/>
    <property type="match status" value="1"/>
</dbReference>
<dbReference type="InterPro" id="IPR049639">
    <property type="entry name" value="RstR"/>
</dbReference>
<dbReference type="SUPFAM" id="SSF47413">
    <property type="entry name" value="lambda repressor-like DNA-binding domains"/>
    <property type="match status" value="1"/>
</dbReference>
<dbReference type="EMBL" id="MTCZ01000184">
    <property type="protein sequence ID" value="OWP83026.1"/>
    <property type="molecule type" value="Genomic_DNA"/>
</dbReference>
<dbReference type="NCBIfam" id="NF041951">
    <property type="entry name" value="phage_RstR"/>
    <property type="match status" value="1"/>
</dbReference>
<proteinExistence type="predicted"/>
<dbReference type="InterPro" id="IPR001387">
    <property type="entry name" value="Cro/C1-type_HTH"/>
</dbReference>
<name>A0A246GFY4_9FLAO</name>
<reference evidence="3 4" key="1">
    <citation type="journal article" date="2017" name="Infect. Genet. Evol.">
        <title>Comparative genome analysis of fish pathogen Flavobacterium columnare reveals extensive sequence diversity within the species.</title>
        <authorList>
            <person name="Kayansamruaj P."/>
            <person name="Dong H.T."/>
            <person name="Hirono I."/>
            <person name="Kondo H."/>
            <person name="Senapin S."/>
            <person name="Rodkhum C."/>
        </authorList>
    </citation>
    <scope>NUCLEOTIDE SEQUENCE [LARGE SCALE GENOMIC DNA]</scope>
    <source>
        <strain evidence="3 4">1215</strain>
    </source>
</reference>
<comment type="caution">
    <text evidence="3">The sequence shown here is derived from an EMBL/GenBank/DDBJ whole genome shotgun (WGS) entry which is preliminary data.</text>
</comment>
<dbReference type="Proteomes" id="UP000197768">
    <property type="component" value="Unassembled WGS sequence"/>
</dbReference>
<evidence type="ECO:0000313" key="4">
    <source>
        <dbReference type="Proteomes" id="UP000197768"/>
    </source>
</evidence>
<organism evidence="3 4">
    <name type="scientific">Flavobacterium davisii</name>
    <dbReference type="NCBI Taxonomy" id="2906077"/>
    <lineage>
        <taxon>Bacteria</taxon>
        <taxon>Pseudomonadati</taxon>
        <taxon>Bacteroidota</taxon>
        <taxon>Flavobacteriia</taxon>
        <taxon>Flavobacteriales</taxon>
        <taxon>Flavobacteriaceae</taxon>
        <taxon>Flavobacterium</taxon>
    </lineage>
</organism>
<dbReference type="SMART" id="SM00530">
    <property type="entry name" value="HTH_XRE"/>
    <property type="match status" value="1"/>
</dbReference>
<dbReference type="AlphaFoldDB" id="A0A246GFY4"/>
<accession>A0A246GFY4</accession>
<evidence type="ECO:0000313" key="3">
    <source>
        <dbReference type="EMBL" id="OWP83026.1"/>
    </source>
</evidence>
<dbReference type="OrthoDB" id="800066at2"/>
<dbReference type="InterPro" id="IPR010982">
    <property type="entry name" value="Lambda_DNA-bd_dom_sf"/>
</dbReference>